<dbReference type="InterPro" id="IPR000825">
    <property type="entry name" value="SUF_FeS_clus_asmbl_SufBD_core"/>
</dbReference>
<evidence type="ECO:0000313" key="5">
    <source>
        <dbReference type="Proteomes" id="UP000283458"/>
    </source>
</evidence>
<dbReference type="SUPFAM" id="SSF101960">
    <property type="entry name" value="Stabilizer of iron transporter SufD"/>
    <property type="match status" value="1"/>
</dbReference>
<dbReference type="Pfam" id="PF01458">
    <property type="entry name" value="SUFBD_core"/>
    <property type="match status" value="1"/>
</dbReference>
<dbReference type="InterPro" id="IPR011542">
    <property type="entry name" value="SUF_FeS_clus_asmbl_SufD"/>
</dbReference>
<dbReference type="InterPro" id="IPR055346">
    <property type="entry name" value="Fe-S_cluster_assembly_SufBD"/>
</dbReference>
<keyword evidence="5" id="KW-1185">Reference proteome</keyword>
<dbReference type="Proteomes" id="UP000283458">
    <property type="component" value="Unassembled WGS sequence"/>
</dbReference>
<dbReference type="InterPro" id="IPR045595">
    <property type="entry name" value="SufBD_N"/>
</dbReference>
<protein>
    <submittedName>
        <fullName evidence="4">Fe-S cluster assembly protein SufD</fullName>
    </submittedName>
</protein>
<dbReference type="EMBL" id="QYUL01000005">
    <property type="protein sequence ID" value="RJF77522.1"/>
    <property type="molecule type" value="Genomic_DNA"/>
</dbReference>
<comment type="similarity">
    <text evidence="1">Belongs to the iron-sulfur cluster assembly SufBD family.</text>
</comment>
<accession>A0A418VN24</accession>
<dbReference type="OrthoDB" id="9768262at2"/>
<sequence length="443" mass="46736">MTTTGYSTRGADPTTAPAFLAPLDGQSTAVLPVVAELRAQGRARFAAVGLPTIKNEAWRYTNLRDLAKLAVTTASGDAPIDRLPTVRADGQNGPRLVFVDGRFRADLSTADGLPDGVLLTDFASACQNHSGLIAEHLGRLASAEDRPLVALNSADLTDGVVLRVATGVSVDAPIELVFVSVGRDGATTASHPRALIVLEAGARAVLVEHHVSQGDNATLSNHVAEITVGEGATLHHCKAQRENAASFHLSHIAASVAAGGCYDNFILTIGARLSRNEVVSALNGGDARTHVSGGYMVRGNQHADISTIIDHAQPNGTSREVYKGVIDDSARAAFQGKIIVRPHAQKTDGHQLNRALLLSDSAEIDAKPELEIHADDVKCSHGCTAGELDDAALFYLRARGIDKETARGLLIGAFLSDVLDEIAEAPIREAFQGFVAGWLEEQR</sequence>
<feature type="domain" description="SUF system FeS cluster assembly SufBD N-terminal" evidence="3">
    <location>
        <begin position="31"/>
        <end position="175"/>
    </location>
</feature>
<dbReference type="GO" id="GO:0016226">
    <property type="term" value="P:iron-sulfur cluster assembly"/>
    <property type="evidence" value="ECO:0007669"/>
    <property type="project" value="InterPro"/>
</dbReference>
<name>A0A418VN24_9PROT</name>
<dbReference type="Pfam" id="PF19295">
    <property type="entry name" value="SufBD_N"/>
    <property type="match status" value="1"/>
</dbReference>
<dbReference type="RefSeq" id="WP_119833966.1">
    <property type="nucleotide sequence ID" value="NZ_QYUL01000005.1"/>
</dbReference>
<evidence type="ECO:0000313" key="4">
    <source>
        <dbReference type="EMBL" id="RJF77522.1"/>
    </source>
</evidence>
<dbReference type="AlphaFoldDB" id="A0A418VN24"/>
<comment type="caution">
    <text evidence="4">The sequence shown here is derived from an EMBL/GenBank/DDBJ whole genome shotgun (WGS) entry which is preliminary data.</text>
</comment>
<organism evidence="4 5">
    <name type="scientific">Azospirillum cavernae</name>
    <dbReference type="NCBI Taxonomy" id="2320860"/>
    <lineage>
        <taxon>Bacteria</taxon>
        <taxon>Pseudomonadati</taxon>
        <taxon>Pseudomonadota</taxon>
        <taxon>Alphaproteobacteria</taxon>
        <taxon>Rhodospirillales</taxon>
        <taxon>Azospirillaceae</taxon>
        <taxon>Azospirillum</taxon>
    </lineage>
</organism>
<evidence type="ECO:0000256" key="1">
    <source>
        <dbReference type="ARBA" id="ARBA00043967"/>
    </source>
</evidence>
<feature type="domain" description="SUF system FeS cluster assembly SufBD core" evidence="2">
    <location>
        <begin position="186"/>
        <end position="414"/>
    </location>
</feature>
<dbReference type="NCBIfam" id="TIGR01981">
    <property type="entry name" value="sufD"/>
    <property type="match status" value="1"/>
</dbReference>
<dbReference type="PANTHER" id="PTHR43575:SF1">
    <property type="entry name" value="PROTEIN ABCI7, CHLOROPLASTIC"/>
    <property type="match status" value="1"/>
</dbReference>
<dbReference type="InterPro" id="IPR037284">
    <property type="entry name" value="SUF_FeS_clus_asmbl_SufBD_sf"/>
</dbReference>
<evidence type="ECO:0000259" key="3">
    <source>
        <dbReference type="Pfam" id="PF19295"/>
    </source>
</evidence>
<gene>
    <name evidence="4" type="primary">sufD</name>
    <name evidence="4" type="ORF">D3877_27560</name>
</gene>
<evidence type="ECO:0000259" key="2">
    <source>
        <dbReference type="Pfam" id="PF01458"/>
    </source>
</evidence>
<reference evidence="4 5" key="1">
    <citation type="submission" date="2018-09" db="EMBL/GenBank/DDBJ databases">
        <authorList>
            <person name="Zhu H."/>
        </authorList>
    </citation>
    <scope>NUCLEOTIDE SEQUENCE [LARGE SCALE GENOMIC DNA]</scope>
    <source>
        <strain evidence="4 5">K2W22B-5</strain>
    </source>
</reference>
<proteinExistence type="inferred from homology"/>
<dbReference type="PANTHER" id="PTHR43575">
    <property type="entry name" value="PROTEIN ABCI7, CHLOROPLASTIC"/>
    <property type="match status" value="1"/>
</dbReference>